<accession>A0A0A9GV29</accession>
<dbReference type="EMBL" id="GBRH01169031">
    <property type="protein sequence ID" value="JAE28865.1"/>
    <property type="molecule type" value="Transcribed_RNA"/>
</dbReference>
<name>A0A0A9GV29_ARUDO</name>
<reference evidence="1" key="1">
    <citation type="submission" date="2014-09" db="EMBL/GenBank/DDBJ databases">
        <authorList>
            <person name="Magalhaes I.L.F."/>
            <person name="Oliveira U."/>
            <person name="Santos F.R."/>
            <person name="Vidigal T.H.D.A."/>
            <person name="Brescovit A.D."/>
            <person name="Santos A.J."/>
        </authorList>
    </citation>
    <scope>NUCLEOTIDE SEQUENCE</scope>
    <source>
        <tissue evidence="1">Shoot tissue taken approximately 20 cm above the soil surface</tissue>
    </source>
</reference>
<proteinExistence type="predicted"/>
<evidence type="ECO:0000313" key="1">
    <source>
        <dbReference type="EMBL" id="JAE28865.1"/>
    </source>
</evidence>
<organism evidence="1">
    <name type="scientific">Arundo donax</name>
    <name type="common">Giant reed</name>
    <name type="synonym">Donax arundinaceus</name>
    <dbReference type="NCBI Taxonomy" id="35708"/>
    <lineage>
        <taxon>Eukaryota</taxon>
        <taxon>Viridiplantae</taxon>
        <taxon>Streptophyta</taxon>
        <taxon>Embryophyta</taxon>
        <taxon>Tracheophyta</taxon>
        <taxon>Spermatophyta</taxon>
        <taxon>Magnoliopsida</taxon>
        <taxon>Liliopsida</taxon>
        <taxon>Poales</taxon>
        <taxon>Poaceae</taxon>
        <taxon>PACMAD clade</taxon>
        <taxon>Arundinoideae</taxon>
        <taxon>Arundineae</taxon>
        <taxon>Arundo</taxon>
    </lineage>
</organism>
<dbReference type="AlphaFoldDB" id="A0A0A9GV29"/>
<reference evidence="1" key="2">
    <citation type="journal article" date="2015" name="Data Brief">
        <title>Shoot transcriptome of the giant reed, Arundo donax.</title>
        <authorList>
            <person name="Barrero R.A."/>
            <person name="Guerrero F.D."/>
            <person name="Moolhuijzen P."/>
            <person name="Goolsby J.A."/>
            <person name="Tidwell J."/>
            <person name="Bellgard S.E."/>
            <person name="Bellgard M.I."/>
        </authorList>
    </citation>
    <scope>NUCLEOTIDE SEQUENCE</scope>
    <source>
        <tissue evidence="1">Shoot tissue taken approximately 20 cm above the soil surface</tissue>
    </source>
</reference>
<sequence length="192" mass="20615">MAGGGHGAPPRTTTATELKTNRSIQHAMAVWAGYYVHRATLDGCAAEECWPAPTEVHVREGQTQPAYDPQVGLRHDQPLRYAQPGRIVAHHLFHVVHQRLYVLVAQAGSSVGDLAGGGAKWAGDDVLHLGHRHCTDDGVAEVAVWERRADAGGPHVPRMEKPGENATAMLSPAVLNCNFSSLICIILVQSDV</sequence>
<protein>
    <submittedName>
        <fullName evidence="1">Uncharacterized protein</fullName>
    </submittedName>
</protein>